<reference evidence="2" key="1">
    <citation type="submission" date="2025-08" db="UniProtKB">
        <authorList>
            <consortium name="RefSeq"/>
        </authorList>
    </citation>
    <scope>IDENTIFICATION</scope>
</reference>
<dbReference type="KEGG" id="dqu:106750834"/>
<dbReference type="Proteomes" id="UP000515204">
    <property type="component" value="Unplaced"/>
</dbReference>
<dbReference type="GeneID" id="106750834"/>
<dbReference type="AlphaFoldDB" id="A0A6P3Y989"/>
<organism evidence="1 2">
    <name type="scientific">Dinoponera quadriceps</name>
    <name type="common">South American ant</name>
    <dbReference type="NCBI Taxonomy" id="609295"/>
    <lineage>
        <taxon>Eukaryota</taxon>
        <taxon>Metazoa</taxon>
        <taxon>Ecdysozoa</taxon>
        <taxon>Arthropoda</taxon>
        <taxon>Hexapoda</taxon>
        <taxon>Insecta</taxon>
        <taxon>Pterygota</taxon>
        <taxon>Neoptera</taxon>
        <taxon>Endopterygota</taxon>
        <taxon>Hymenoptera</taxon>
        <taxon>Apocrita</taxon>
        <taxon>Aculeata</taxon>
        <taxon>Formicoidea</taxon>
        <taxon>Formicidae</taxon>
        <taxon>Ponerinae</taxon>
        <taxon>Ponerini</taxon>
        <taxon>Dinoponera</taxon>
    </lineage>
</organism>
<dbReference type="OrthoDB" id="5976811at2759"/>
<protein>
    <submittedName>
        <fullName evidence="2">Uncharacterized protein LOC106750834</fullName>
    </submittedName>
</protein>
<accession>A0A6P3Y989</accession>
<proteinExistence type="predicted"/>
<dbReference type="CTD" id="100313506"/>
<sequence>MFVLQPVHTIVLLAAIFVIGKCYTYPMILQRQEAQMQECNGCGNECDKCTFGVTVSSFCGVNECRKGPGERCGGPSQSLGVCGAGLSCTCGLCTGCSLDVYSHPCIPNTCPPYQTWEQRNHHEMNGGVYLDIHGNIRPPDGGKIRRIDERRVRGLNME</sequence>
<evidence type="ECO:0000313" key="1">
    <source>
        <dbReference type="Proteomes" id="UP000515204"/>
    </source>
</evidence>
<name>A0A6P3Y989_DINQU</name>
<keyword evidence="1" id="KW-1185">Reference proteome</keyword>
<evidence type="ECO:0000313" key="2">
    <source>
        <dbReference type="RefSeq" id="XP_014486953.1"/>
    </source>
</evidence>
<dbReference type="RefSeq" id="XP_014486953.1">
    <property type="nucleotide sequence ID" value="XM_014631467.1"/>
</dbReference>
<dbReference type="InterPro" id="IPR010850">
    <property type="entry name" value="Neuroparsin"/>
</dbReference>
<dbReference type="Pfam" id="PF07327">
    <property type="entry name" value="Neuroparsin"/>
    <property type="match status" value="1"/>
</dbReference>
<gene>
    <name evidence="2" type="primary">LOC106750834</name>
</gene>